<dbReference type="EMBL" id="BNBD01000015">
    <property type="protein sequence ID" value="GHF66148.1"/>
    <property type="molecule type" value="Genomic_DNA"/>
</dbReference>
<reference evidence="2" key="1">
    <citation type="journal article" date="2014" name="Int. J. Syst. Evol. Microbiol.">
        <title>Complete genome sequence of Corynebacterium casei LMG S-19264T (=DSM 44701T), isolated from a smear-ripened cheese.</title>
        <authorList>
            <consortium name="US DOE Joint Genome Institute (JGI-PGF)"/>
            <person name="Walter F."/>
            <person name="Albersmeier A."/>
            <person name="Kalinowski J."/>
            <person name="Ruckert C."/>
        </authorList>
    </citation>
    <scope>NUCLEOTIDE SEQUENCE</scope>
    <source>
        <strain evidence="2">JCM 4059</strain>
    </source>
</reference>
<evidence type="ECO:0000313" key="3">
    <source>
        <dbReference type="Proteomes" id="UP000638313"/>
    </source>
</evidence>
<keyword evidence="3" id="KW-1185">Reference proteome</keyword>
<comment type="caution">
    <text evidence="2">The sequence shown here is derived from an EMBL/GenBank/DDBJ whole genome shotgun (WGS) entry which is preliminary data.</text>
</comment>
<proteinExistence type="predicted"/>
<feature type="region of interest" description="Disordered" evidence="1">
    <location>
        <begin position="1"/>
        <end position="20"/>
    </location>
</feature>
<sequence length="176" mass="20260">MSTHLGPLERHPDGHWLLGNPEGKKGGAHFVLEREGLRHRVEGTEEKLLPWARQMELSVRPKTHPWGTWQLRGLLRTPYEQWQAPFAHHTRRRYQQGHVLILNELLRQLTAAHALDRLADPEWLQHVVTPLAPEDPLSPRSAQLLVQQVLRTAGGLVLPEQPRRDLITEPSTPYFP</sequence>
<protein>
    <submittedName>
        <fullName evidence="2">Uncharacterized protein</fullName>
    </submittedName>
</protein>
<evidence type="ECO:0000256" key="1">
    <source>
        <dbReference type="SAM" id="MobiDB-lite"/>
    </source>
</evidence>
<name>A0A919B8D4_9ACTN</name>
<organism evidence="2 3">
    <name type="scientific">Streptomyces mashuensis</name>
    <dbReference type="NCBI Taxonomy" id="33904"/>
    <lineage>
        <taxon>Bacteria</taxon>
        <taxon>Bacillati</taxon>
        <taxon>Actinomycetota</taxon>
        <taxon>Actinomycetes</taxon>
        <taxon>Kitasatosporales</taxon>
        <taxon>Streptomycetaceae</taxon>
        <taxon>Streptomyces</taxon>
    </lineage>
</organism>
<dbReference type="Proteomes" id="UP000638313">
    <property type="component" value="Unassembled WGS sequence"/>
</dbReference>
<gene>
    <name evidence="2" type="ORF">GCM10010218_54540</name>
</gene>
<reference evidence="2" key="2">
    <citation type="submission" date="2020-09" db="EMBL/GenBank/DDBJ databases">
        <authorList>
            <person name="Sun Q."/>
            <person name="Ohkuma M."/>
        </authorList>
    </citation>
    <scope>NUCLEOTIDE SEQUENCE</scope>
    <source>
        <strain evidence="2">JCM 4059</strain>
    </source>
</reference>
<accession>A0A919B8D4</accession>
<dbReference type="AlphaFoldDB" id="A0A919B8D4"/>
<dbReference type="RefSeq" id="WP_190132386.1">
    <property type="nucleotide sequence ID" value="NZ_BNBD01000015.1"/>
</dbReference>
<evidence type="ECO:0000313" key="2">
    <source>
        <dbReference type="EMBL" id="GHF66148.1"/>
    </source>
</evidence>